<accession>A0A014P8L3</accession>
<dbReference type="OrthoDB" id="6079484at2759"/>
<dbReference type="AlphaFoldDB" id="A0A014P8L3"/>
<evidence type="ECO:0000256" key="1">
    <source>
        <dbReference type="SAM" id="MobiDB-lite"/>
    </source>
</evidence>
<dbReference type="EMBL" id="JELW01000018">
    <property type="protein sequence ID" value="EXU99556.1"/>
    <property type="molecule type" value="Genomic_DNA"/>
</dbReference>
<dbReference type="HOGENOM" id="CLU_122916_0_0_1"/>
<dbReference type="eggNOG" id="ENOG502SH1Y">
    <property type="taxonomic scope" value="Eukaryota"/>
</dbReference>
<evidence type="ECO:0000313" key="2">
    <source>
        <dbReference type="EMBL" id="EXU99556.1"/>
    </source>
</evidence>
<name>A0A014P8L3_9HYPO</name>
<sequence length="141" mass="15305">MSGGFYKYRCKYFYTHNCQNWVWVNKAPCATCMAEGRDDEKAPTSGWMMSRDIAVPRVQDGVLQYAMMELVAPTVPGEDWHLRDKVARIHPADSVNSGISAAAGNTSTESWTIGDKAARPPPAVPVTSAMPEAPGLVSSGQ</sequence>
<gene>
    <name evidence="2" type="ORF">X797_007367</name>
</gene>
<proteinExistence type="predicted"/>
<protein>
    <submittedName>
        <fullName evidence="2">Uncharacterized protein</fullName>
    </submittedName>
</protein>
<evidence type="ECO:0000313" key="3">
    <source>
        <dbReference type="Proteomes" id="UP000030151"/>
    </source>
</evidence>
<dbReference type="Proteomes" id="UP000030151">
    <property type="component" value="Unassembled WGS sequence"/>
</dbReference>
<feature type="region of interest" description="Disordered" evidence="1">
    <location>
        <begin position="97"/>
        <end position="141"/>
    </location>
</feature>
<feature type="compositionally biased region" description="Polar residues" evidence="1">
    <location>
        <begin position="97"/>
        <end position="111"/>
    </location>
</feature>
<organism evidence="2 3">
    <name type="scientific">Metarhizium robertsii</name>
    <dbReference type="NCBI Taxonomy" id="568076"/>
    <lineage>
        <taxon>Eukaryota</taxon>
        <taxon>Fungi</taxon>
        <taxon>Dikarya</taxon>
        <taxon>Ascomycota</taxon>
        <taxon>Pezizomycotina</taxon>
        <taxon>Sordariomycetes</taxon>
        <taxon>Hypocreomycetidae</taxon>
        <taxon>Hypocreales</taxon>
        <taxon>Clavicipitaceae</taxon>
        <taxon>Metarhizium</taxon>
    </lineage>
</organism>
<comment type="caution">
    <text evidence="2">The sequence shown here is derived from an EMBL/GenBank/DDBJ whole genome shotgun (WGS) entry which is preliminary data.</text>
</comment>
<reference evidence="2 3" key="1">
    <citation type="submission" date="2014-02" db="EMBL/GenBank/DDBJ databases">
        <title>The genome sequence of the entomopathogenic fungus Metarhizium robertsii ARSEF 2575.</title>
        <authorList>
            <person name="Giuliano Garisto Donzelli B."/>
            <person name="Roe B.A."/>
            <person name="Macmil S.L."/>
            <person name="Krasnoff S.B."/>
            <person name="Gibson D.M."/>
        </authorList>
    </citation>
    <scope>NUCLEOTIDE SEQUENCE [LARGE SCALE GENOMIC DNA]</scope>
    <source>
        <strain evidence="2 3">ARSEF 2575</strain>
    </source>
</reference>